<evidence type="ECO:0000256" key="13">
    <source>
        <dbReference type="PIRSR" id="PIRSR000445-4"/>
    </source>
</evidence>
<dbReference type="EC" id="1.2.1.70" evidence="3 9"/>
<dbReference type="CDD" id="cd05213">
    <property type="entry name" value="NAD_bind_Glutamyl_tRNA_reduct"/>
    <property type="match status" value="1"/>
</dbReference>
<feature type="binding site" evidence="9 11">
    <location>
        <position position="111"/>
    </location>
    <ligand>
        <name>substrate</name>
    </ligand>
</feature>
<dbReference type="HAMAP" id="MF_00087">
    <property type="entry name" value="Glu_tRNA_reductase"/>
    <property type="match status" value="1"/>
</dbReference>
<comment type="subunit">
    <text evidence="9">Homodimer.</text>
</comment>
<feature type="binding site" evidence="9 12">
    <location>
        <begin position="191"/>
        <end position="196"/>
    </location>
    <ligand>
        <name>NADP(+)</name>
        <dbReference type="ChEBI" id="CHEBI:58349"/>
    </ligand>
</feature>
<name>U5N9E6_9BURK</name>
<dbReference type="Pfam" id="PF05201">
    <property type="entry name" value="GlutR_N"/>
    <property type="match status" value="1"/>
</dbReference>
<dbReference type="GO" id="GO:0019353">
    <property type="term" value="P:protoporphyrinogen IX biosynthetic process from glutamate"/>
    <property type="evidence" value="ECO:0007669"/>
    <property type="project" value="TreeGrafter"/>
</dbReference>
<dbReference type="InterPro" id="IPR036291">
    <property type="entry name" value="NAD(P)-bd_dom_sf"/>
</dbReference>
<dbReference type="FunFam" id="3.40.50.720:FF:000031">
    <property type="entry name" value="Glutamyl-tRNA reductase"/>
    <property type="match status" value="1"/>
</dbReference>
<dbReference type="Pfam" id="PF00745">
    <property type="entry name" value="GlutR_dimer"/>
    <property type="match status" value="1"/>
</dbReference>
<dbReference type="FunFam" id="3.30.460.30:FF:000001">
    <property type="entry name" value="Glutamyl-tRNA reductase"/>
    <property type="match status" value="1"/>
</dbReference>
<dbReference type="GO" id="GO:0008883">
    <property type="term" value="F:glutamyl-tRNA reductase activity"/>
    <property type="evidence" value="ECO:0007669"/>
    <property type="project" value="UniProtKB-UniRule"/>
</dbReference>
<dbReference type="OrthoDB" id="110209at2"/>
<dbReference type="InterPro" id="IPR036453">
    <property type="entry name" value="GluRdtase_dimer_dom_sf"/>
</dbReference>
<dbReference type="InterPro" id="IPR015896">
    <property type="entry name" value="4pyrrol_synth_GluRdtase_dimer"/>
</dbReference>
<dbReference type="PANTHER" id="PTHR43013:SF1">
    <property type="entry name" value="GLUTAMYL-TRNA REDUCTASE"/>
    <property type="match status" value="1"/>
</dbReference>
<evidence type="ECO:0000256" key="14">
    <source>
        <dbReference type="RuleBase" id="RU000584"/>
    </source>
</evidence>
<keyword evidence="4 9" id="KW-0521">NADP</keyword>
<evidence type="ECO:0000256" key="2">
    <source>
        <dbReference type="ARBA" id="ARBA00005916"/>
    </source>
</evidence>
<feature type="domain" description="Tetrapyrrole biosynthesis glutamyl-tRNA reductase dimerisation" evidence="15">
    <location>
        <begin position="321"/>
        <end position="414"/>
    </location>
</feature>
<dbReference type="EMBL" id="CP004885">
    <property type="protein sequence ID" value="AGX88191.1"/>
    <property type="molecule type" value="Genomic_DNA"/>
</dbReference>
<evidence type="ECO:0000313" key="19">
    <source>
        <dbReference type="Proteomes" id="UP000017184"/>
    </source>
</evidence>
<reference evidence="18 19" key="1">
    <citation type="journal article" date="2013" name="Genome Biol.">
        <title>Genomic analysis reveals key aspects of prokaryotic symbiosis in the phototrophic consortium "Chlorochromatium aggregatum".</title>
        <authorList>
            <person name="Liu Z."/>
            <person name="Muller J."/>
            <person name="Li T."/>
            <person name="Alvey R.M."/>
            <person name="Vogl K."/>
            <person name="Frigaard N.U."/>
            <person name="Rockwell N.C."/>
            <person name="Boyd E.S."/>
            <person name="Tomsho L.P."/>
            <person name="Schuster S.C."/>
            <person name="Henke P."/>
            <person name="Rohde M."/>
            <person name="Overmann J."/>
            <person name="Bryant D.A."/>
        </authorList>
    </citation>
    <scope>NUCLEOTIDE SEQUENCE [LARGE SCALE GENOMIC DNA]</scope>
    <source>
        <strain evidence="18">CR</strain>
    </source>
</reference>
<feature type="binding site" evidence="9 11">
    <location>
        <begin position="116"/>
        <end position="118"/>
    </location>
    <ligand>
        <name>substrate</name>
    </ligand>
</feature>
<feature type="site" description="Important for activity" evidence="9 13">
    <location>
        <position position="101"/>
    </location>
</feature>
<gene>
    <name evidence="9 18" type="primary">hemA</name>
    <name evidence="18" type="ORF">Cenrod_2120</name>
</gene>
<dbReference type="Pfam" id="PF01488">
    <property type="entry name" value="Shikimate_DH"/>
    <property type="match status" value="1"/>
</dbReference>
<keyword evidence="19" id="KW-1185">Reference proteome</keyword>
<dbReference type="InterPro" id="IPR015895">
    <property type="entry name" value="4pyrrol_synth_GluRdtase_N"/>
</dbReference>
<comment type="pathway">
    <text evidence="1 9 14">Porphyrin-containing compound metabolism; protoporphyrin-IX biosynthesis; 5-aminolevulinate from L-glutamyl-tRNA(Glu): step 1/2.</text>
</comment>
<evidence type="ECO:0000313" key="18">
    <source>
        <dbReference type="EMBL" id="AGX88191.1"/>
    </source>
</evidence>
<evidence type="ECO:0000256" key="10">
    <source>
        <dbReference type="PIRSR" id="PIRSR000445-1"/>
    </source>
</evidence>
<comment type="function">
    <text evidence="9">Catalyzes the NADPH-dependent reduction of glutamyl-tRNA(Glu) to glutamate 1-semialdehyde (GSA).</text>
</comment>
<keyword evidence="5 9" id="KW-0560">Oxidoreductase</keyword>
<dbReference type="PIRSF" id="PIRSF000445">
    <property type="entry name" value="4pyrrol_synth_GluRdtase"/>
    <property type="match status" value="1"/>
</dbReference>
<sequence length="421" mass="45573">MATTAVWAVGINHTTAPLAVRSRFAWALEQVPLALQDLRTALPGQCEAALVSTCNRVEIYGADDGAYAEPALAWLADHGGMAPDTLRTHAYTLRDRLAVRHAFRVASGLDSMVLGEPQILGQLKKAVRAARSVGTIGSTLGHLFERSFAVAKQVRSSTGIGERSISMAAAAVRMAETCLGDLQRTRILFIGAGDMIELCATHFAARRPNSMAVANRTVSRGEELARRHDADVMRLADLPERLHEFDIVVSCTASTLPIIGLGAMQRCLHRRTAPMFLLDLAVPRDIEPEVAALPGVTLCSVDDLGAVVRSACSHRQAALEQAEAIVDAAVQGFLHWVDQRGAVPFIQQVNAQSDAWRDQELAHARKLLARGVPVEDALATLTHRLSRKMLHGVRSELRSGDAASRERAAAAALQFFLRKTR</sequence>
<dbReference type="SUPFAM" id="SSF51735">
    <property type="entry name" value="NAD(P)-binding Rossmann-fold domains"/>
    <property type="match status" value="1"/>
</dbReference>
<dbReference type="InterPro" id="IPR018214">
    <property type="entry name" value="GluRdtase_CS"/>
</dbReference>
<dbReference type="AlphaFoldDB" id="U5N9E6"/>
<dbReference type="UniPathway" id="UPA00251">
    <property type="reaction ID" value="UER00316"/>
</dbReference>
<dbReference type="InterPro" id="IPR036343">
    <property type="entry name" value="GluRdtase_N_sf"/>
</dbReference>
<comment type="miscellaneous">
    <text evidence="9">During catalysis, the active site Cys acts as a nucleophile attacking the alpha-carbonyl group of tRNA-bound glutamate with the formation of a thioester intermediate between enzyme and glutamate, and the concomitant release of tRNA(Glu). The thioester intermediate is finally reduced by direct hydride transfer from NADPH, to form the product GSA.</text>
</comment>
<evidence type="ECO:0000256" key="8">
    <source>
        <dbReference type="ARBA" id="ARBA00068659"/>
    </source>
</evidence>
<comment type="similarity">
    <text evidence="2 9 14">Belongs to the glutamyl-tRNA reductase family.</text>
</comment>
<dbReference type="Gene3D" id="3.40.50.720">
    <property type="entry name" value="NAD(P)-binding Rossmann-like Domain"/>
    <property type="match status" value="1"/>
</dbReference>
<dbReference type="STRING" id="946483.Cenrod_2120"/>
<dbReference type="Gene3D" id="3.30.460.30">
    <property type="entry name" value="Glutamyl-tRNA reductase, N-terminal domain"/>
    <property type="match status" value="1"/>
</dbReference>
<comment type="catalytic activity">
    <reaction evidence="7 9 14">
        <text>(S)-4-amino-5-oxopentanoate + tRNA(Glu) + NADP(+) = L-glutamyl-tRNA(Glu) + NADPH + H(+)</text>
        <dbReference type="Rhea" id="RHEA:12344"/>
        <dbReference type="Rhea" id="RHEA-COMP:9663"/>
        <dbReference type="Rhea" id="RHEA-COMP:9680"/>
        <dbReference type="ChEBI" id="CHEBI:15378"/>
        <dbReference type="ChEBI" id="CHEBI:57501"/>
        <dbReference type="ChEBI" id="CHEBI:57783"/>
        <dbReference type="ChEBI" id="CHEBI:58349"/>
        <dbReference type="ChEBI" id="CHEBI:78442"/>
        <dbReference type="ChEBI" id="CHEBI:78520"/>
        <dbReference type="EC" id="1.2.1.70"/>
    </reaction>
</comment>
<dbReference type="Proteomes" id="UP000017184">
    <property type="component" value="Chromosome"/>
</dbReference>
<evidence type="ECO:0000256" key="5">
    <source>
        <dbReference type="ARBA" id="ARBA00023002"/>
    </source>
</evidence>
<organism evidence="18 19">
    <name type="scientific">Candidatus Symbiobacter mobilis CR</name>
    <dbReference type="NCBI Taxonomy" id="946483"/>
    <lineage>
        <taxon>Bacteria</taxon>
        <taxon>Pseudomonadati</taxon>
        <taxon>Pseudomonadota</taxon>
        <taxon>Betaproteobacteria</taxon>
        <taxon>Burkholderiales</taxon>
        <taxon>Comamonadaceae</taxon>
    </lineage>
</organism>
<dbReference type="eggNOG" id="COG0373">
    <property type="taxonomic scope" value="Bacteria"/>
</dbReference>
<dbReference type="SUPFAM" id="SSF69075">
    <property type="entry name" value="Glutamyl tRNA-reductase dimerization domain"/>
    <property type="match status" value="1"/>
</dbReference>
<evidence type="ECO:0000259" key="17">
    <source>
        <dbReference type="Pfam" id="PF05201"/>
    </source>
</evidence>
<proteinExistence type="inferred from homology"/>
<feature type="active site" description="Nucleophile" evidence="9 10">
    <location>
        <position position="54"/>
    </location>
</feature>
<dbReference type="SUPFAM" id="SSF69742">
    <property type="entry name" value="Glutamyl tRNA-reductase catalytic, N-terminal domain"/>
    <property type="match status" value="1"/>
</dbReference>
<evidence type="ECO:0000256" key="4">
    <source>
        <dbReference type="ARBA" id="ARBA00022857"/>
    </source>
</evidence>
<evidence type="ECO:0000256" key="3">
    <source>
        <dbReference type="ARBA" id="ARBA00012970"/>
    </source>
</evidence>
<dbReference type="NCBIfam" id="TIGR01035">
    <property type="entry name" value="hemA"/>
    <property type="match status" value="1"/>
</dbReference>
<evidence type="ECO:0000259" key="15">
    <source>
        <dbReference type="Pfam" id="PF00745"/>
    </source>
</evidence>
<evidence type="ECO:0000256" key="7">
    <source>
        <dbReference type="ARBA" id="ARBA00047464"/>
    </source>
</evidence>
<feature type="domain" description="Quinate/shikimate 5-dehydrogenase/glutamyl-tRNA reductase" evidence="16">
    <location>
        <begin position="174"/>
        <end position="306"/>
    </location>
</feature>
<dbReference type="PATRIC" id="fig|946483.4.peg.2136"/>
<dbReference type="InterPro" id="IPR006151">
    <property type="entry name" value="Shikm_DH/Glu-tRNA_Rdtase"/>
</dbReference>
<dbReference type="PROSITE" id="PS00747">
    <property type="entry name" value="GLUTR"/>
    <property type="match status" value="1"/>
</dbReference>
<dbReference type="KEGG" id="cbx:Cenrod_2120"/>
<evidence type="ECO:0000256" key="6">
    <source>
        <dbReference type="ARBA" id="ARBA00023244"/>
    </source>
</evidence>
<comment type="domain">
    <text evidence="9">Possesses an unusual extended V-shaped dimeric structure with each monomer consisting of three distinct domains arranged along a curved 'spinal' alpha-helix. The N-terminal catalytic domain specifically recognizes the glutamate moiety of the substrate. The second domain is the NADPH-binding domain, and the third C-terminal domain is responsible for dimerization.</text>
</comment>
<evidence type="ECO:0000256" key="11">
    <source>
        <dbReference type="PIRSR" id="PIRSR000445-2"/>
    </source>
</evidence>
<feature type="binding site" evidence="9 11">
    <location>
        <position position="122"/>
    </location>
    <ligand>
        <name>substrate</name>
    </ligand>
</feature>
<dbReference type="RefSeq" id="WP_022775311.1">
    <property type="nucleotide sequence ID" value="NC_022576.1"/>
</dbReference>
<evidence type="ECO:0000256" key="1">
    <source>
        <dbReference type="ARBA" id="ARBA00005059"/>
    </source>
</evidence>
<dbReference type="GO" id="GO:0050661">
    <property type="term" value="F:NADP binding"/>
    <property type="evidence" value="ECO:0007669"/>
    <property type="project" value="InterPro"/>
</dbReference>
<protein>
    <recommendedName>
        <fullName evidence="8 9">Glutamyl-tRNA reductase</fullName>
        <shortName evidence="9">GluTR</shortName>
        <ecNumber evidence="3 9">1.2.1.70</ecNumber>
    </recommendedName>
</protein>
<dbReference type="PANTHER" id="PTHR43013">
    <property type="entry name" value="GLUTAMYL-TRNA REDUCTASE"/>
    <property type="match status" value="1"/>
</dbReference>
<dbReference type="InterPro" id="IPR000343">
    <property type="entry name" value="4pyrrol_synth_GluRdtase"/>
</dbReference>
<evidence type="ECO:0000256" key="12">
    <source>
        <dbReference type="PIRSR" id="PIRSR000445-3"/>
    </source>
</evidence>
<feature type="domain" description="Glutamyl-tRNA reductase N-terminal" evidence="17">
    <location>
        <begin position="9"/>
        <end position="158"/>
    </location>
</feature>
<accession>U5N9E6</accession>
<keyword evidence="6 9" id="KW-0627">Porphyrin biosynthesis</keyword>
<evidence type="ECO:0000256" key="9">
    <source>
        <dbReference type="HAMAP-Rule" id="MF_00087"/>
    </source>
</evidence>
<dbReference type="HOGENOM" id="CLU_035113_2_2_4"/>
<evidence type="ECO:0000259" key="16">
    <source>
        <dbReference type="Pfam" id="PF01488"/>
    </source>
</evidence>
<feature type="binding site" evidence="9 11">
    <location>
        <begin position="53"/>
        <end position="56"/>
    </location>
    <ligand>
        <name>substrate</name>
    </ligand>
</feature>